<protein>
    <submittedName>
        <fullName evidence="2">DUF4886 domain-containing protein</fullName>
    </submittedName>
</protein>
<proteinExistence type="predicted"/>
<name>A0A7M2RFM3_9FIRM</name>
<dbReference type="EMBL" id="CP063304">
    <property type="protein sequence ID" value="QOV19145.1"/>
    <property type="molecule type" value="Genomic_DNA"/>
</dbReference>
<keyword evidence="3" id="KW-1185">Reference proteome</keyword>
<dbReference type="InterPro" id="IPR036514">
    <property type="entry name" value="SGNH_hydro_sf"/>
</dbReference>
<dbReference type="Proteomes" id="UP000593601">
    <property type="component" value="Chromosome"/>
</dbReference>
<sequence length="249" mass="28923">MVNILAIGNSFSQDATTYLHDLAKSGGIDTKVVNLYIGGCSLERHWNNIEHNKADYQYQLNGVEGEHYVTVEEILKEEEWDYIVTQQCSGYSGLMDTYYPYLGNLLAYVQTKCPNAKRVIMQTWAYEVDSTHEHFEFYHNSQEEMYKKLSECYDKVADEYRTDLIPAGDLIQSLRRKEPFLYLEGGKSLCRDGFHMHLLYGRYAVAALWFDHLLGGNIMENPYRPPVQDGKQMTEDEFHIIKNSIKEID</sequence>
<evidence type="ECO:0000313" key="3">
    <source>
        <dbReference type="Proteomes" id="UP000593601"/>
    </source>
</evidence>
<dbReference type="SUPFAM" id="SSF52266">
    <property type="entry name" value="SGNH hydrolase"/>
    <property type="match status" value="1"/>
</dbReference>
<evidence type="ECO:0000313" key="2">
    <source>
        <dbReference type="EMBL" id="QOV19145.1"/>
    </source>
</evidence>
<dbReference type="Pfam" id="PF16227">
    <property type="entry name" value="DUF4886"/>
    <property type="match status" value="1"/>
</dbReference>
<accession>A0A7M2RFM3</accession>
<evidence type="ECO:0000259" key="1">
    <source>
        <dbReference type="Pfam" id="PF16227"/>
    </source>
</evidence>
<reference evidence="2 3" key="1">
    <citation type="submission" date="2020-10" db="EMBL/GenBank/DDBJ databases">
        <title>Blautia liquoris sp.nov., isolated from the mud in a fermentation cellar used for the production of Chinese strong-flavoured liquor.</title>
        <authorList>
            <person name="Lu L."/>
        </authorList>
    </citation>
    <scope>NUCLEOTIDE SEQUENCE [LARGE SCALE GENOMIC DNA]</scope>
    <source>
        <strain evidence="2 3">LZLJ-3</strain>
    </source>
</reference>
<dbReference type="KEGG" id="bliq:INP51_14530"/>
<gene>
    <name evidence="2" type="ORF">INP51_14530</name>
</gene>
<dbReference type="InterPro" id="IPR032616">
    <property type="entry name" value="DUF4886"/>
</dbReference>
<dbReference type="AlphaFoldDB" id="A0A7M2RFM3"/>
<dbReference type="RefSeq" id="WP_193735492.1">
    <property type="nucleotide sequence ID" value="NZ_CP063304.1"/>
</dbReference>
<organism evidence="2 3">
    <name type="scientific">Blautia liquoris</name>
    <dbReference type="NCBI Taxonomy" id="2779518"/>
    <lineage>
        <taxon>Bacteria</taxon>
        <taxon>Bacillati</taxon>
        <taxon>Bacillota</taxon>
        <taxon>Clostridia</taxon>
        <taxon>Lachnospirales</taxon>
        <taxon>Lachnospiraceae</taxon>
        <taxon>Blautia</taxon>
    </lineage>
</organism>
<feature type="domain" description="DUF4886" evidence="1">
    <location>
        <begin position="4"/>
        <end position="229"/>
    </location>
</feature>
<dbReference type="Gene3D" id="3.40.50.1110">
    <property type="entry name" value="SGNH hydrolase"/>
    <property type="match status" value="1"/>
</dbReference>